<evidence type="ECO:0000313" key="4">
    <source>
        <dbReference type="Proteomes" id="UP000039660"/>
    </source>
</evidence>
<feature type="region of interest" description="Disordered" evidence="1">
    <location>
        <begin position="1"/>
        <end position="22"/>
    </location>
</feature>
<evidence type="ECO:0000313" key="3">
    <source>
        <dbReference type="EMBL" id="CDZ53433.1"/>
    </source>
</evidence>
<dbReference type="RefSeq" id="WP_172730027.1">
    <property type="nucleotide sequence ID" value="NZ_CCRH01000032.1"/>
</dbReference>
<sequence length="46" mass="5077">MISSFLLNLPTPSEERVKTSQRTVPELEVKGYELMGWMPPSAGIGV</sequence>
<dbReference type="Proteomes" id="UP000039660">
    <property type="component" value="Unassembled WGS sequence"/>
</dbReference>
<accession>A0A0T7H1W8</accession>
<protein>
    <submittedName>
        <fullName evidence="3">Uncharacterized protein</fullName>
    </submittedName>
</protein>
<dbReference type="AlphaFoldDB" id="A0A0T7H1W8"/>
<reference evidence="4 5" key="1">
    <citation type="submission" date="2014-08" db="EMBL/GenBank/DDBJ databases">
        <authorList>
            <person name="Chen Y.-H."/>
        </authorList>
    </citation>
    <scope>NUCLEOTIDE SEQUENCE [LARGE SCALE GENOMIC DNA]</scope>
</reference>
<gene>
    <name evidence="2" type="ORF">NGAL_HAMBI1145_58930</name>
    <name evidence="3" type="ORF">NGAL_HAMBI1189_49870</name>
</gene>
<name>A0A0T7H1W8_NEOGA</name>
<evidence type="ECO:0000256" key="1">
    <source>
        <dbReference type="SAM" id="MobiDB-lite"/>
    </source>
</evidence>
<evidence type="ECO:0000313" key="2">
    <source>
        <dbReference type="EMBL" id="CDZ41433.1"/>
    </source>
</evidence>
<dbReference type="EMBL" id="CCRK01000016">
    <property type="protein sequence ID" value="CDZ53433.1"/>
    <property type="molecule type" value="Genomic_DNA"/>
</dbReference>
<proteinExistence type="predicted"/>
<dbReference type="Proteomes" id="UP000046176">
    <property type="component" value="Unassembled WGS sequence"/>
</dbReference>
<organism evidence="3 4">
    <name type="scientific">Neorhizobium galegae bv. officinalis</name>
    <dbReference type="NCBI Taxonomy" id="323656"/>
    <lineage>
        <taxon>Bacteria</taxon>
        <taxon>Pseudomonadati</taxon>
        <taxon>Pseudomonadota</taxon>
        <taxon>Alphaproteobacteria</taxon>
        <taxon>Hyphomicrobiales</taxon>
        <taxon>Rhizobiaceae</taxon>
        <taxon>Rhizobium/Agrobacterium group</taxon>
        <taxon>Neorhizobium</taxon>
    </lineage>
</organism>
<evidence type="ECO:0000313" key="5">
    <source>
        <dbReference type="Proteomes" id="UP000046176"/>
    </source>
</evidence>
<dbReference type="EMBL" id="CCRH01000032">
    <property type="protein sequence ID" value="CDZ41433.1"/>
    <property type="molecule type" value="Genomic_DNA"/>
</dbReference>